<dbReference type="InterPro" id="IPR012340">
    <property type="entry name" value="NA-bd_OB-fold"/>
</dbReference>
<organism evidence="7 8">
    <name type="scientific">Neisseria bacilliformis ATCC BAA-1200</name>
    <dbReference type="NCBI Taxonomy" id="888742"/>
    <lineage>
        <taxon>Bacteria</taxon>
        <taxon>Pseudomonadati</taxon>
        <taxon>Pseudomonadota</taxon>
        <taxon>Betaproteobacteria</taxon>
        <taxon>Neisseriales</taxon>
        <taxon>Neisseriaceae</taxon>
        <taxon>Neisseria</taxon>
    </lineage>
</organism>
<dbReference type="Pfam" id="PF01957">
    <property type="entry name" value="NfeD"/>
    <property type="match status" value="1"/>
</dbReference>
<gene>
    <name evidence="7" type="ORF">HMPREF9123_2563</name>
</gene>
<evidence type="ECO:0000256" key="1">
    <source>
        <dbReference type="ARBA" id="ARBA00004141"/>
    </source>
</evidence>
<evidence type="ECO:0000313" key="7">
    <source>
        <dbReference type="EMBL" id="EGF08255.1"/>
    </source>
</evidence>
<dbReference type="Gene3D" id="2.40.50.140">
    <property type="entry name" value="Nucleic acid-binding proteins"/>
    <property type="match status" value="1"/>
</dbReference>
<dbReference type="PANTHER" id="PTHR33507">
    <property type="entry name" value="INNER MEMBRANE PROTEIN YBBJ"/>
    <property type="match status" value="1"/>
</dbReference>
<reference evidence="7 8" key="1">
    <citation type="submission" date="2011-02" db="EMBL/GenBank/DDBJ databases">
        <authorList>
            <person name="Muzny D."/>
            <person name="Qin X."/>
            <person name="Deng J."/>
            <person name="Jiang H."/>
            <person name="Liu Y."/>
            <person name="Qu J."/>
            <person name="Song X.-Z."/>
            <person name="Zhang L."/>
            <person name="Thornton R."/>
            <person name="Coyle M."/>
            <person name="Francisco L."/>
            <person name="Jackson L."/>
            <person name="Javaid M."/>
            <person name="Korchina V."/>
            <person name="Kovar C."/>
            <person name="Mata R."/>
            <person name="Mathew T."/>
            <person name="Ngo R."/>
            <person name="Nguyen L."/>
            <person name="Nguyen N."/>
            <person name="Okwuonu G."/>
            <person name="Ongeri F."/>
            <person name="Pham C."/>
            <person name="Simmons D."/>
            <person name="Wilczek-Boney K."/>
            <person name="Hale W."/>
            <person name="Jakkamsetti A."/>
            <person name="Pham P."/>
            <person name="Ruth R."/>
            <person name="San Lucas F."/>
            <person name="Warren J."/>
            <person name="Zhang J."/>
            <person name="Zhao Z."/>
            <person name="Zhou C."/>
            <person name="Zhu D."/>
            <person name="Lee S."/>
            <person name="Bess C."/>
            <person name="Blankenburg K."/>
            <person name="Forbes L."/>
            <person name="Fu Q."/>
            <person name="Gubbala S."/>
            <person name="Hirani K."/>
            <person name="Jayaseelan J.C."/>
            <person name="Lara F."/>
            <person name="Munidasa M."/>
            <person name="Palculict T."/>
            <person name="Patil S."/>
            <person name="Pu L.-L."/>
            <person name="Saada N."/>
            <person name="Tang L."/>
            <person name="Weissenberger G."/>
            <person name="Zhu Y."/>
            <person name="Hemphill L."/>
            <person name="Shang Y."/>
            <person name="Youmans B."/>
            <person name="Ayvaz T."/>
            <person name="Ross M."/>
            <person name="Santibanez J."/>
            <person name="Aqrawi P."/>
            <person name="Gross S."/>
            <person name="Joshi V."/>
            <person name="Fowler G."/>
            <person name="Nazareth L."/>
            <person name="Reid J."/>
            <person name="Worley K."/>
            <person name="Petrosino J."/>
            <person name="Highlander S."/>
            <person name="Gibbs R."/>
        </authorList>
    </citation>
    <scope>NUCLEOTIDE SEQUENCE [LARGE SCALE GENOMIC DNA]</scope>
    <source>
        <strain evidence="7 8">ATCC BAA-1200</strain>
    </source>
</reference>
<comment type="caution">
    <text evidence="7">The sequence shown here is derived from an EMBL/GenBank/DDBJ whole genome shotgun (WGS) entry which is preliminary data.</text>
</comment>
<feature type="transmembrane region" description="Helical" evidence="5">
    <location>
        <begin position="51"/>
        <end position="69"/>
    </location>
</feature>
<keyword evidence="2 5" id="KW-0812">Transmembrane</keyword>
<keyword evidence="3 5" id="KW-1133">Transmembrane helix</keyword>
<evidence type="ECO:0000256" key="5">
    <source>
        <dbReference type="SAM" id="Phobius"/>
    </source>
</evidence>
<evidence type="ECO:0000259" key="6">
    <source>
        <dbReference type="Pfam" id="PF01957"/>
    </source>
</evidence>
<dbReference type="PANTHER" id="PTHR33507:SF3">
    <property type="entry name" value="INNER MEMBRANE PROTEIN YBBJ"/>
    <property type="match status" value="1"/>
</dbReference>
<comment type="subcellular location">
    <subcellularLocation>
        <location evidence="1">Membrane</location>
        <topology evidence="1">Multi-pass membrane protein</topology>
    </subcellularLocation>
</comment>
<keyword evidence="4 5" id="KW-0472">Membrane</keyword>
<name>F2BFQ6_9NEIS</name>
<keyword evidence="8" id="KW-1185">Reference proteome</keyword>
<dbReference type="InterPro" id="IPR002810">
    <property type="entry name" value="NfeD-like_C"/>
</dbReference>
<dbReference type="AlphaFoldDB" id="F2BFQ6"/>
<evidence type="ECO:0000256" key="3">
    <source>
        <dbReference type="ARBA" id="ARBA00022989"/>
    </source>
</evidence>
<dbReference type="Proteomes" id="UP000004105">
    <property type="component" value="Unassembled WGS sequence"/>
</dbReference>
<dbReference type="HOGENOM" id="CLU_116732_0_1_4"/>
<sequence>MPLGQKGAAVYWFVAAVAVFVLEMFVGTLYLLIVGAALAGAGVASYLFEGQVAPILTAALLAAAGLFWLHKKLQARRPADTAANDLDIGQTVKILRRLYGAEYQVSYRGTVWHARSDGGEPESGFARITGKDGNTLIIQPRQP</sequence>
<evidence type="ECO:0000313" key="8">
    <source>
        <dbReference type="Proteomes" id="UP000004105"/>
    </source>
</evidence>
<feature type="transmembrane region" description="Helical" evidence="5">
    <location>
        <begin position="12"/>
        <end position="39"/>
    </location>
</feature>
<protein>
    <submittedName>
        <fullName evidence="7">Nodulation efficiency NfeD family protein</fullName>
    </submittedName>
</protein>
<feature type="domain" description="NfeD-like C-terminal" evidence="6">
    <location>
        <begin position="85"/>
        <end position="140"/>
    </location>
</feature>
<dbReference type="GO" id="GO:0005886">
    <property type="term" value="C:plasma membrane"/>
    <property type="evidence" value="ECO:0007669"/>
    <property type="project" value="TreeGrafter"/>
</dbReference>
<dbReference type="STRING" id="267212.GCA_001063965_01891"/>
<evidence type="ECO:0000256" key="4">
    <source>
        <dbReference type="ARBA" id="ARBA00023136"/>
    </source>
</evidence>
<dbReference type="EMBL" id="AFAY01000051">
    <property type="protein sequence ID" value="EGF08255.1"/>
    <property type="molecule type" value="Genomic_DNA"/>
</dbReference>
<proteinExistence type="predicted"/>
<evidence type="ECO:0000256" key="2">
    <source>
        <dbReference type="ARBA" id="ARBA00022692"/>
    </source>
</evidence>
<dbReference type="InterPro" id="IPR052165">
    <property type="entry name" value="Membrane_assoc_protease"/>
</dbReference>
<accession>F2BFQ6</accession>